<reference evidence="3 4" key="1">
    <citation type="submission" date="2019-07" db="EMBL/GenBank/DDBJ databases">
        <title>Draft genome for Aliikangiella sp. M105.</title>
        <authorList>
            <person name="Wang G."/>
        </authorList>
    </citation>
    <scope>NUCLEOTIDE SEQUENCE [LARGE SCALE GENOMIC DNA]</scope>
    <source>
        <strain evidence="3 4">M105</strain>
    </source>
</reference>
<comment type="similarity">
    <text evidence="1">Belongs to the thioesterase family.</text>
</comment>
<dbReference type="SUPFAM" id="SSF53474">
    <property type="entry name" value="alpha/beta-Hydrolases"/>
    <property type="match status" value="1"/>
</dbReference>
<feature type="domain" description="Thioesterase" evidence="2">
    <location>
        <begin position="19"/>
        <end position="240"/>
    </location>
</feature>
<dbReference type="Pfam" id="PF00975">
    <property type="entry name" value="Thioesterase"/>
    <property type="match status" value="1"/>
</dbReference>
<dbReference type="AlphaFoldDB" id="A0A545UD66"/>
<dbReference type="InterPro" id="IPR001031">
    <property type="entry name" value="Thioesterase"/>
</dbReference>
<protein>
    <submittedName>
        <fullName evidence="3">Thioesterase</fullName>
    </submittedName>
</protein>
<dbReference type="PANTHER" id="PTHR11487:SF0">
    <property type="entry name" value="S-ACYL FATTY ACID SYNTHASE THIOESTERASE, MEDIUM CHAIN"/>
    <property type="match status" value="1"/>
</dbReference>
<dbReference type="EMBL" id="VIKS01000008">
    <property type="protein sequence ID" value="TQV87406.1"/>
    <property type="molecule type" value="Genomic_DNA"/>
</dbReference>
<evidence type="ECO:0000256" key="1">
    <source>
        <dbReference type="ARBA" id="ARBA00007169"/>
    </source>
</evidence>
<proteinExistence type="inferred from homology"/>
<gene>
    <name evidence="3" type="ORF">FLL46_13255</name>
</gene>
<accession>A0A545UD66</accession>
<comment type="caution">
    <text evidence="3">The sequence shown here is derived from an EMBL/GenBank/DDBJ whole genome shotgun (WGS) entry which is preliminary data.</text>
</comment>
<evidence type="ECO:0000313" key="3">
    <source>
        <dbReference type="EMBL" id="TQV87406.1"/>
    </source>
</evidence>
<dbReference type="RefSeq" id="WP_142894114.1">
    <property type="nucleotide sequence ID" value="NZ_ML660164.1"/>
</dbReference>
<evidence type="ECO:0000259" key="2">
    <source>
        <dbReference type="Pfam" id="PF00975"/>
    </source>
</evidence>
<dbReference type="GO" id="GO:0008610">
    <property type="term" value="P:lipid biosynthetic process"/>
    <property type="evidence" value="ECO:0007669"/>
    <property type="project" value="TreeGrafter"/>
</dbReference>
<dbReference type="Gene3D" id="3.40.50.1820">
    <property type="entry name" value="alpha/beta hydrolase"/>
    <property type="match status" value="1"/>
</dbReference>
<dbReference type="Proteomes" id="UP000315439">
    <property type="component" value="Unassembled WGS sequence"/>
</dbReference>
<dbReference type="PANTHER" id="PTHR11487">
    <property type="entry name" value="THIOESTERASE"/>
    <property type="match status" value="1"/>
</dbReference>
<dbReference type="OrthoDB" id="8480037at2"/>
<dbReference type="InterPro" id="IPR012223">
    <property type="entry name" value="TEII"/>
</dbReference>
<evidence type="ECO:0000313" key="4">
    <source>
        <dbReference type="Proteomes" id="UP000315439"/>
    </source>
</evidence>
<keyword evidence="4" id="KW-1185">Reference proteome</keyword>
<sequence>MALSNWFLRPRPRPNAKIKLLCFPYAGGNASTYLSWVNYLPDTIDLIAVQPPGRSSRMLEAPYSEMTPLIDDLVIDFSQMIDRPYLVFGHSLGSKIAFELMLRCQAMNIRLPEHFIASGSRAAYLSSREDAIYDLPDNELVAELKSLNGTPKEILENDELMELCLPLLRADFKIADTYCASRKILNTKITVLGGSEDHLITLSDLQCWENLFTHSANVYMISGDHFFIESNKPAVLRQVIKVAKSVLDNLEMQDASSMLRVV</sequence>
<organism evidence="3 4">
    <name type="scientific">Aliikangiella coralliicola</name>
    <dbReference type="NCBI Taxonomy" id="2592383"/>
    <lineage>
        <taxon>Bacteria</taxon>
        <taxon>Pseudomonadati</taxon>
        <taxon>Pseudomonadota</taxon>
        <taxon>Gammaproteobacteria</taxon>
        <taxon>Oceanospirillales</taxon>
        <taxon>Pleioneaceae</taxon>
        <taxon>Aliikangiella</taxon>
    </lineage>
</organism>
<name>A0A545UD66_9GAMM</name>
<dbReference type="InterPro" id="IPR029058">
    <property type="entry name" value="AB_hydrolase_fold"/>
</dbReference>